<dbReference type="SUPFAM" id="SSF53335">
    <property type="entry name" value="S-adenosyl-L-methionine-dependent methyltransferases"/>
    <property type="match status" value="1"/>
</dbReference>
<dbReference type="Pfam" id="PF05050">
    <property type="entry name" value="Methyltransf_21"/>
    <property type="match status" value="1"/>
</dbReference>
<feature type="domain" description="Methyltransferase FkbM" evidence="1">
    <location>
        <begin position="87"/>
        <end position="264"/>
    </location>
</feature>
<organism evidence="2 3">
    <name type="scientific">Brachionus plicatilis</name>
    <name type="common">Marine rotifer</name>
    <name type="synonym">Brachionus muelleri</name>
    <dbReference type="NCBI Taxonomy" id="10195"/>
    <lineage>
        <taxon>Eukaryota</taxon>
        <taxon>Metazoa</taxon>
        <taxon>Spiralia</taxon>
        <taxon>Gnathifera</taxon>
        <taxon>Rotifera</taxon>
        <taxon>Eurotatoria</taxon>
        <taxon>Monogononta</taxon>
        <taxon>Pseudotrocha</taxon>
        <taxon>Ploima</taxon>
        <taxon>Brachionidae</taxon>
        <taxon>Brachionus</taxon>
    </lineage>
</organism>
<evidence type="ECO:0000313" key="3">
    <source>
        <dbReference type="Proteomes" id="UP000276133"/>
    </source>
</evidence>
<reference evidence="2 3" key="1">
    <citation type="journal article" date="2018" name="Sci. Rep.">
        <title>Genomic signatures of local adaptation to the degree of environmental predictability in rotifers.</title>
        <authorList>
            <person name="Franch-Gras L."/>
            <person name="Hahn C."/>
            <person name="Garcia-Roger E.M."/>
            <person name="Carmona M.J."/>
            <person name="Serra M."/>
            <person name="Gomez A."/>
        </authorList>
    </citation>
    <scope>NUCLEOTIDE SEQUENCE [LARGE SCALE GENOMIC DNA]</scope>
    <source>
        <strain evidence="2">HYR1</strain>
    </source>
</reference>
<dbReference type="NCBIfam" id="TIGR01444">
    <property type="entry name" value="fkbM_fam"/>
    <property type="match status" value="1"/>
</dbReference>
<dbReference type="Gene3D" id="3.40.50.150">
    <property type="entry name" value="Vaccinia Virus protein VP39"/>
    <property type="match status" value="1"/>
</dbReference>
<accession>A0A3M7RJW6</accession>
<gene>
    <name evidence="2" type="ORF">BpHYR1_025339</name>
</gene>
<dbReference type="EMBL" id="REGN01003220">
    <property type="protein sequence ID" value="RNA23769.1"/>
    <property type="molecule type" value="Genomic_DNA"/>
</dbReference>
<dbReference type="InterPro" id="IPR029063">
    <property type="entry name" value="SAM-dependent_MTases_sf"/>
</dbReference>
<comment type="caution">
    <text evidence="2">The sequence shown here is derived from an EMBL/GenBank/DDBJ whole genome shotgun (WGS) entry which is preliminary data.</text>
</comment>
<evidence type="ECO:0000259" key="1">
    <source>
        <dbReference type="Pfam" id="PF05050"/>
    </source>
</evidence>
<evidence type="ECO:0000313" key="2">
    <source>
        <dbReference type="EMBL" id="RNA23769.1"/>
    </source>
</evidence>
<dbReference type="PANTHER" id="PTHR34203:SF15">
    <property type="entry name" value="SLL1173 PROTEIN"/>
    <property type="match status" value="1"/>
</dbReference>
<protein>
    <recommendedName>
        <fullName evidence="1">Methyltransferase FkbM domain-containing protein</fullName>
    </recommendedName>
</protein>
<dbReference type="OrthoDB" id="411251at2759"/>
<dbReference type="Proteomes" id="UP000276133">
    <property type="component" value="Unassembled WGS sequence"/>
</dbReference>
<dbReference type="InterPro" id="IPR006342">
    <property type="entry name" value="FkbM_mtfrase"/>
</dbReference>
<proteinExistence type="predicted"/>
<dbReference type="PANTHER" id="PTHR34203">
    <property type="entry name" value="METHYLTRANSFERASE, FKBM FAMILY PROTEIN"/>
    <property type="match status" value="1"/>
</dbReference>
<dbReference type="InterPro" id="IPR052514">
    <property type="entry name" value="SAM-dependent_MTase"/>
</dbReference>
<keyword evidence="3" id="KW-1185">Reference proteome</keyword>
<dbReference type="AlphaFoldDB" id="A0A3M7RJW6"/>
<sequence>MVYELVYPFGDKGIFIYNMSDPVESWWPFECYKTKMRHSINTRLCIHDPRYDKQISEQIKTTGLWEPVNVRSFMRLLGEVKDANVIDIGANIGLYSLLAAKLNRSVISIEPVHENLNRIHKAAVLEQVQSKIIGLVNAVSNQRKQVTITILDTNMGGSYVRDHLVNVTEDINYEPTSFQSIIVNSIVLDDVLDVIKAKLGGSVSDKFVLKVDIEAYEPYAFQNSSALFKELRVVGVFLEFGKSIEKMKSLQASKYKAQSEVFVNNMKLMVKMFKDMNYEPYEMNGINKLDFSRWKSDWPWDVYFRRCDLVNCPDHVYKLSGF</sequence>
<name>A0A3M7RJW6_BRAPC</name>